<dbReference type="STRING" id="477641.MODMU_3793"/>
<dbReference type="KEGG" id="mmar:MODMU_3793"/>
<dbReference type="SUPFAM" id="SSF88946">
    <property type="entry name" value="Sigma2 domain of RNA polymerase sigma factors"/>
    <property type="match status" value="1"/>
</dbReference>
<keyword evidence="2" id="KW-0805">Transcription regulation</keyword>
<dbReference type="SUPFAM" id="SSF88659">
    <property type="entry name" value="Sigma3 and sigma4 domains of RNA polymerase sigma factors"/>
    <property type="match status" value="1"/>
</dbReference>
<dbReference type="InterPro" id="IPR013324">
    <property type="entry name" value="RNA_pol_sigma_r3/r4-like"/>
</dbReference>
<comment type="similarity">
    <text evidence="1">Belongs to the sigma-70 factor family. ECF subfamily.</text>
</comment>
<keyword evidence="8" id="KW-1185">Reference proteome</keyword>
<dbReference type="GO" id="GO:0006352">
    <property type="term" value="P:DNA-templated transcription initiation"/>
    <property type="evidence" value="ECO:0007669"/>
    <property type="project" value="InterPro"/>
</dbReference>
<gene>
    <name evidence="7" type="ordered locus">MODMU_3793</name>
</gene>
<reference evidence="7 8" key="1">
    <citation type="journal article" date="2012" name="J. Bacteriol.">
        <title>Genome Sequence of Radiation-Resistant Modestobacter marinus Strain BC501, a Representative Actinobacterium That Thrives on Calcareous Stone Surfaces.</title>
        <authorList>
            <person name="Normand P."/>
            <person name="Gury J."/>
            <person name="Pujic P."/>
            <person name="Chouaia B."/>
            <person name="Crotti E."/>
            <person name="Brusetti L."/>
            <person name="Daffonchio D."/>
            <person name="Vacherie B."/>
            <person name="Barbe V."/>
            <person name="Medigue C."/>
            <person name="Calteau A."/>
            <person name="Ghodhbane-Gtari F."/>
            <person name="Essoussi I."/>
            <person name="Nouioui I."/>
            <person name="Abbassi-Ghozzi I."/>
            <person name="Gtari M."/>
        </authorList>
    </citation>
    <scope>NUCLEOTIDE SEQUENCE [LARGE SCALE GENOMIC DNA]</scope>
    <source>
        <strain evidence="8">BC 501</strain>
    </source>
</reference>
<dbReference type="GO" id="GO:0003677">
    <property type="term" value="F:DNA binding"/>
    <property type="evidence" value="ECO:0007669"/>
    <property type="project" value="InterPro"/>
</dbReference>
<organism evidence="7 8">
    <name type="scientific">Modestobacter italicus (strain DSM 44449 / CECT 9708 / BC 501)</name>
    <dbReference type="NCBI Taxonomy" id="2732864"/>
    <lineage>
        <taxon>Bacteria</taxon>
        <taxon>Bacillati</taxon>
        <taxon>Actinomycetota</taxon>
        <taxon>Actinomycetes</taxon>
        <taxon>Geodermatophilales</taxon>
        <taxon>Geodermatophilaceae</taxon>
        <taxon>Modestobacter</taxon>
    </lineage>
</organism>
<proteinExistence type="inferred from homology"/>
<dbReference type="OMA" id="HAHAIRP"/>
<dbReference type="OrthoDB" id="3747638at2"/>
<evidence type="ECO:0000256" key="1">
    <source>
        <dbReference type="ARBA" id="ARBA00010641"/>
    </source>
</evidence>
<dbReference type="GO" id="GO:0016987">
    <property type="term" value="F:sigma factor activity"/>
    <property type="evidence" value="ECO:0007669"/>
    <property type="project" value="UniProtKB-KW"/>
</dbReference>
<dbReference type="HOGENOM" id="CLU_047691_9_2_11"/>
<dbReference type="NCBIfam" id="TIGR02937">
    <property type="entry name" value="sigma70-ECF"/>
    <property type="match status" value="1"/>
</dbReference>
<dbReference type="AlphaFoldDB" id="I4F0N4"/>
<evidence type="ECO:0000256" key="2">
    <source>
        <dbReference type="ARBA" id="ARBA00023015"/>
    </source>
</evidence>
<feature type="domain" description="RNA polymerase sigma factor 70 region 4 type 2" evidence="6">
    <location>
        <begin position="130"/>
        <end position="178"/>
    </location>
</feature>
<dbReference type="PANTHER" id="PTHR43133">
    <property type="entry name" value="RNA POLYMERASE ECF-TYPE SIGMA FACTO"/>
    <property type="match status" value="1"/>
</dbReference>
<dbReference type="InterPro" id="IPR007627">
    <property type="entry name" value="RNA_pol_sigma70_r2"/>
</dbReference>
<dbReference type="Pfam" id="PF08281">
    <property type="entry name" value="Sigma70_r4_2"/>
    <property type="match status" value="1"/>
</dbReference>
<dbReference type="InterPro" id="IPR013249">
    <property type="entry name" value="RNA_pol_sigma70_r4_t2"/>
</dbReference>
<dbReference type="Gene3D" id="1.10.10.10">
    <property type="entry name" value="Winged helix-like DNA-binding domain superfamily/Winged helix DNA-binding domain"/>
    <property type="match status" value="1"/>
</dbReference>
<dbReference type="InterPro" id="IPR013325">
    <property type="entry name" value="RNA_pol_sigma_r2"/>
</dbReference>
<evidence type="ECO:0000259" key="6">
    <source>
        <dbReference type="Pfam" id="PF08281"/>
    </source>
</evidence>
<dbReference type="EMBL" id="FO203431">
    <property type="protein sequence ID" value="CCH89197.1"/>
    <property type="molecule type" value="Genomic_DNA"/>
</dbReference>
<dbReference type="eggNOG" id="COG1595">
    <property type="taxonomic scope" value="Bacteria"/>
</dbReference>
<dbReference type="Proteomes" id="UP000006461">
    <property type="component" value="Chromosome"/>
</dbReference>
<dbReference type="InterPro" id="IPR039425">
    <property type="entry name" value="RNA_pol_sigma-70-like"/>
</dbReference>
<protein>
    <submittedName>
        <fullName evidence="7">RNA polymerase sigma factor</fullName>
    </submittedName>
</protein>
<evidence type="ECO:0000259" key="5">
    <source>
        <dbReference type="Pfam" id="PF04542"/>
    </source>
</evidence>
<evidence type="ECO:0000256" key="3">
    <source>
        <dbReference type="ARBA" id="ARBA00023082"/>
    </source>
</evidence>
<feature type="domain" description="RNA polymerase sigma-70 region 2" evidence="5">
    <location>
        <begin position="26"/>
        <end position="94"/>
    </location>
</feature>
<dbReference type="Gene3D" id="1.10.1740.10">
    <property type="match status" value="1"/>
</dbReference>
<keyword evidence="4" id="KW-0804">Transcription</keyword>
<dbReference type="InterPro" id="IPR036388">
    <property type="entry name" value="WH-like_DNA-bd_sf"/>
</dbReference>
<keyword evidence="3" id="KW-0731">Sigma factor</keyword>
<sequence length="199" mass="22306">MTSVPVTDEALWSRSVAGDGEAFGLLVDRHRDRVYGHACRLLEHRHDAEDVTAAAFLELWRRRDAVRLVEGSVLPWLLVTTANLSRNSRRGARRWRDFRNRLPRADTSPDPADQAFATQPLHDLDPRVAAELRRLKPQDLRLVSLVVFYDVPLAEAAALLSLSEAAAKSRLQRARQRLRDALADHGPAHHPIKPAGAKS</sequence>
<accession>I4F0N4</accession>
<dbReference type="InterPro" id="IPR014284">
    <property type="entry name" value="RNA_pol_sigma-70_dom"/>
</dbReference>
<dbReference type="PANTHER" id="PTHR43133:SF25">
    <property type="entry name" value="RNA POLYMERASE SIGMA FACTOR RFAY-RELATED"/>
    <property type="match status" value="1"/>
</dbReference>
<dbReference type="Pfam" id="PF04542">
    <property type="entry name" value="Sigma70_r2"/>
    <property type="match status" value="1"/>
</dbReference>
<evidence type="ECO:0000313" key="8">
    <source>
        <dbReference type="Proteomes" id="UP000006461"/>
    </source>
</evidence>
<evidence type="ECO:0000313" key="7">
    <source>
        <dbReference type="EMBL" id="CCH89197.1"/>
    </source>
</evidence>
<evidence type="ECO:0000256" key="4">
    <source>
        <dbReference type="ARBA" id="ARBA00023163"/>
    </source>
</evidence>
<name>I4F0N4_MODI5</name>